<evidence type="ECO:0000256" key="4">
    <source>
        <dbReference type="ARBA" id="ARBA00022695"/>
    </source>
</evidence>
<keyword evidence="3" id="KW-0808">Transferase</keyword>
<dbReference type="OrthoDB" id="9803128at2"/>
<evidence type="ECO:0000256" key="8">
    <source>
        <dbReference type="ARBA" id="ARBA00022842"/>
    </source>
</evidence>
<dbReference type="EMBL" id="SDMQ01000022">
    <property type="protein sequence ID" value="TBT82537.1"/>
    <property type="molecule type" value="Genomic_DNA"/>
</dbReference>
<dbReference type="InterPro" id="IPR002934">
    <property type="entry name" value="Polymerase_NTP_transf_dom"/>
</dbReference>
<keyword evidence="5" id="KW-0479">Metal-binding</keyword>
<dbReference type="CDD" id="cd05403">
    <property type="entry name" value="NT_KNTase_like"/>
    <property type="match status" value="1"/>
</dbReference>
<dbReference type="InterPro" id="IPR052038">
    <property type="entry name" value="Type-VII_TA_antitoxin"/>
</dbReference>
<keyword evidence="2" id="KW-1277">Toxin-antitoxin system</keyword>
<comment type="similarity">
    <text evidence="9">Belongs to the MntA antitoxin family.</text>
</comment>
<comment type="cofactor">
    <cofactor evidence="1">
        <name>Mg(2+)</name>
        <dbReference type="ChEBI" id="CHEBI:18420"/>
    </cofactor>
</comment>
<keyword evidence="8" id="KW-0460">Magnesium</keyword>
<dbReference type="RefSeq" id="WP_131170169.1">
    <property type="nucleotide sequence ID" value="NZ_SDMQ01000022.1"/>
</dbReference>
<organism evidence="11 12">
    <name type="scientific">Propioniciclava sinopodophylli</name>
    <dbReference type="NCBI Taxonomy" id="1837344"/>
    <lineage>
        <taxon>Bacteria</taxon>
        <taxon>Bacillati</taxon>
        <taxon>Actinomycetota</taxon>
        <taxon>Actinomycetes</taxon>
        <taxon>Propionibacteriales</taxon>
        <taxon>Propionibacteriaceae</taxon>
        <taxon>Propioniciclava</taxon>
    </lineage>
</organism>
<evidence type="ECO:0000313" key="12">
    <source>
        <dbReference type="Proteomes" id="UP000292373"/>
    </source>
</evidence>
<dbReference type="GO" id="GO:0046872">
    <property type="term" value="F:metal ion binding"/>
    <property type="evidence" value="ECO:0007669"/>
    <property type="project" value="UniProtKB-KW"/>
</dbReference>
<evidence type="ECO:0000256" key="9">
    <source>
        <dbReference type="ARBA" id="ARBA00038276"/>
    </source>
</evidence>
<reference evidence="11 12" key="1">
    <citation type="submission" date="2019-01" db="EMBL/GenBank/DDBJ databases">
        <title>Lactibacter flavus gen. nov., sp. nov., a novel bacterium of the family Propionibacteriaceae isolated from raw milk and dairy products.</title>
        <authorList>
            <person name="Huptas C."/>
            <person name="Wenning M."/>
            <person name="Breitenwieser F."/>
            <person name="Doll E."/>
            <person name="Von Neubeck M."/>
            <person name="Busse H.-J."/>
            <person name="Scherer S."/>
        </authorList>
    </citation>
    <scope>NUCLEOTIDE SEQUENCE [LARGE SCALE GENOMIC DNA]</scope>
    <source>
        <strain evidence="11 12">KCTC 33808</strain>
    </source>
</reference>
<evidence type="ECO:0000256" key="1">
    <source>
        <dbReference type="ARBA" id="ARBA00001946"/>
    </source>
</evidence>
<dbReference type="Pfam" id="PF01909">
    <property type="entry name" value="NTP_transf_2"/>
    <property type="match status" value="1"/>
</dbReference>
<dbReference type="Gene3D" id="3.30.460.10">
    <property type="entry name" value="Beta Polymerase, domain 2"/>
    <property type="match status" value="1"/>
</dbReference>
<dbReference type="PANTHER" id="PTHR33571:SF12">
    <property type="entry name" value="BSL3053 PROTEIN"/>
    <property type="match status" value="1"/>
</dbReference>
<keyword evidence="12" id="KW-1185">Reference proteome</keyword>
<dbReference type="InterPro" id="IPR010982">
    <property type="entry name" value="Lambda_DNA-bd_dom_sf"/>
</dbReference>
<dbReference type="Proteomes" id="UP000292373">
    <property type="component" value="Unassembled WGS sequence"/>
</dbReference>
<dbReference type="GO" id="GO:0016779">
    <property type="term" value="F:nucleotidyltransferase activity"/>
    <property type="evidence" value="ECO:0007669"/>
    <property type="project" value="UniProtKB-KW"/>
</dbReference>
<keyword evidence="6" id="KW-0547">Nucleotide-binding</keyword>
<keyword evidence="4" id="KW-0548">Nucleotidyltransferase</keyword>
<accession>A0A4Q9KAL9</accession>
<evidence type="ECO:0000259" key="10">
    <source>
        <dbReference type="Pfam" id="PF01909"/>
    </source>
</evidence>
<name>A0A4Q9KAL9_9ACTN</name>
<dbReference type="InterPro" id="IPR043519">
    <property type="entry name" value="NT_sf"/>
</dbReference>
<gene>
    <name evidence="11" type="ORF">ET989_14320</name>
</gene>
<evidence type="ECO:0000313" key="11">
    <source>
        <dbReference type="EMBL" id="TBT82537.1"/>
    </source>
</evidence>
<proteinExistence type="inferred from homology"/>
<evidence type="ECO:0000256" key="5">
    <source>
        <dbReference type="ARBA" id="ARBA00022723"/>
    </source>
</evidence>
<dbReference type="SUPFAM" id="SSF81301">
    <property type="entry name" value="Nucleotidyltransferase"/>
    <property type="match status" value="1"/>
</dbReference>
<sequence>MTSSLAEVARDADYRISRARAELVRAVRQAAAAGMTQTQIAAEIGRSQPEVSRLLRFHGTSSLGRRLRKHAAEVKRLVAEAGGSNVRVFGSVATGEDREDSDIDLLFTMERPLSLIQLGVLERAVSRVVGCPVDVVPDSVLRPELRDRILAEAVAL</sequence>
<dbReference type="PANTHER" id="PTHR33571">
    <property type="entry name" value="SSL8005 PROTEIN"/>
    <property type="match status" value="1"/>
</dbReference>
<comment type="caution">
    <text evidence="11">The sequence shown here is derived from an EMBL/GenBank/DDBJ whole genome shotgun (WGS) entry which is preliminary data.</text>
</comment>
<dbReference type="GO" id="GO:0003677">
    <property type="term" value="F:DNA binding"/>
    <property type="evidence" value="ECO:0007669"/>
    <property type="project" value="InterPro"/>
</dbReference>
<keyword evidence="7" id="KW-0067">ATP-binding</keyword>
<feature type="domain" description="Polymerase nucleotidyl transferase" evidence="10">
    <location>
        <begin position="67"/>
        <end position="155"/>
    </location>
</feature>
<protein>
    <submittedName>
        <fullName evidence="11">Toxin-antitoxin system toxin subunit</fullName>
    </submittedName>
</protein>
<dbReference type="AlphaFoldDB" id="A0A4Q9KAL9"/>
<evidence type="ECO:0000256" key="7">
    <source>
        <dbReference type="ARBA" id="ARBA00022840"/>
    </source>
</evidence>
<dbReference type="Gene3D" id="1.10.260.40">
    <property type="entry name" value="lambda repressor-like DNA-binding domains"/>
    <property type="match status" value="1"/>
</dbReference>
<evidence type="ECO:0000256" key="6">
    <source>
        <dbReference type="ARBA" id="ARBA00022741"/>
    </source>
</evidence>
<evidence type="ECO:0000256" key="2">
    <source>
        <dbReference type="ARBA" id="ARBA00022649"/>
    </source>
</evidence>
<dbReference type="GO" id="GO:0005524">
    <property type="term" value="F:ATP binding"/>
    <property type="evidence" value="ECO:0007669"/>
    <property type="project" value="UniProtKB-KW"/>
</dbReference>
<evidence type="ECO:0000256" key="3">
    <source>
        <dbReference type="ARBA" id="ARBA00022679"/>
    </source>
</evidence>